<dbReference type="EMBL" id="JBHMAX010000019">
    <property type="protein sequence ID" value="MFB9732450.1"/>
    <property type="molecule type" value="Genomic_DNA"/>
</dbReference>
<comment type="caution">
    <text evidence="2">The sequence shown here is derived from an EMBL/GenBank/DDBJ whole genome shotgun (WGS) entry which is preliminary data.</text>
</comment>
<dbReference type="RefSeq" id="WP_141338923.1">
    <property type="nucleotide sequence ID" value="NZ_JBHMAX010000019.1"/>
</dbReference>
<evidence type="ECO:0000259" key="1">
    <source>
        <dbReference type="Pfam" id="PF09851"/>
    </source>
</evidence>
<accession>A0ABV5V3Z0</accession>
<reference evidence="2 3" key="1">
    <citation type="submission" date="2024-09" db="EMBL/GenBank/DDBJ databases">
        <authorList>
            <person name="Sun Q."/>
            <person name="Mori K."/>
        </authorList>
    </citation>
    <scope>NUCLEOTIDE SEQUENCE [LARGE SCALE GENOMIC DNA]</scope>
    <source>
        <strain evidence="2 3">JCM 12763</strain>
    </source>
</reference>
<gene>
    <name evidence="2" type="ORF">ACFFN0_10390</name>
</gene>
<name>A0ABV5V3Z0_9MICO</name>
<proteinExistence type="predicted"/>
<evidence type="ECO:0000313" key="2">
    <source>
        <dbReference type="EMBL" id="MFB9732450.1"/>
    </source>
</evidence>
<sequence length="78" mass="8209">MTWLWSVLLVVGVALLGYTAVRVLAGGLADGSGGADLRTSSGGPRARQVLDERYAAGELSTQEYEERRAVLARGEDGS</sequence>
<keyword evidence="3" id="KW-1185">Reference proteome</keyword>
<organism evidence="2 3">
    <name type="scientific">Ornithinimicrobium kibberense</name>
    <dbReference type="NCBI Taxonomy" id="282060"/>
    <lineage>
        <taxon>Bacteria</taxon>
        <taxon>Bacillati</taxon>
        <taxon>Actinomycetota</taxon>
        <taxon>Actinomycetes</taxon>
        <taxon>Micrococcales</taxon>
        <taxon>Ornithinimicrobiaceae</taxon>
        <taxon>Ornithinimicrobium</taxon>
    </lineage>
</organism>
<evidence type="ECO:0000313" key="3">
    <source>
        <dbReference type="Proteomes" id="UP001589613"/>
    </source>
</evidence>
<dbReference type="Proteomes" id="UP001589613">
    <property type="component" value="Unassembled WGS sequence"/>
</dbReference>
<protein>
    <submittedName>
        <fullName evidence="2">SHOCT domain-containing protein</fullName>
    </submittedName>
</protein>
<dbReference type="InterPro" id="IPR018649">
    <property type="entry name" value="SHOCT"/>
</dbReference>
<dbReference type="Pfam" id="PF09851">
    <property type="entry name" value="SHOCT"/>
    <property type="match status" value="1"/>
</dbReference>
<feature type="domain" description="SHOCT" evidence="1">
    <location>
        <begin position="48"/>
        <end position="71"/>
    </location>
</feature>